<sequence>MELQSHDQLCSWLGLAPGVWPPDHYTLLGLALGAGDFTDIESRVLDRMEQLRRYQLLHPDAVTGGMNRLAQALVCLTDPIARAAYDRGLGIAPAPFEVGEDEPLVAPELGAPRPAEVPFEQGLRPPGEGPSRAYEVIEPDPLPYEVVPDEPTAEELPEPEVVLDALVEAEPVLAPIAISAPAQYLSQLKPRTVYRRLAALRRAIRAWEELRSVMGNSTEALATPIAVLLFLRAVAGARDVLPRVAFVLNEPGASGTLVAALAASPHALHTVRTLLPSQRQAVALDWRRGYDALRRERDQLRALALGRRARRRTNSGADFLLAFRRTPELALVALALVALLVSLIRRNS</sequence>
<reference evidence="2 3" key="1">
    <citation type="submission" date="2021-04" db="EMBL/GenBank/DDBJ databases">
        <authorList>
            <person name="Ivanova A."/>
        </authorList>
    </citation>
    <scope>NUCLEOTIDE SEQUENCE [LARGE SCALE GENOMIC DNA]</scope>
    <source>
        <strain evidence="2 3">G18</strain>
    </source>
</reference>
<dbReference type="Proteomes" id="UP000676565">
    <property type="component" value="Unassembled WGS sequence"/>
</dbReference>
<accession>A0ABS5C3V0</accession>
<dbReference type="RefSeq" id="WP_210662954.1">
    <property type="nucleotide sequence ID" value="NZ_JAGKQQ010000002.1"/>
</dbReference>
<dbReference type="EMBL" id="JAGKQQ010000002">
    <property type="protein sequence ID" value="MBP3960677.1"/>
    <property type="molecule type" value="Genomic_DNA"/>
</dbReference>
<comment type="caution">
    <text evidence="2">The sequence shown here is derived from an EMBL/GenBank/DDBJ whole genome shotgun (WGS) entry which is preliminary data.</text>
</comment>
<feature type="transmembrane region" description="Helical" evidence="1">
    <location>
        <begin position="329"/>
        <end position="345"/>
    </location>
</feature>
<proteinExistence type="predicted"/>
<organism evidence="2 3">
    <name type="scientific">Gemmata palustris</name>
    <dbReference type="NCBI Taxonomy" id="2822762"/>
    <lineage>
        <taxon>Bacteria</taxon>
        <taxon>Pseudomonadati</taxon>
        <taxon>Planctomycetota</taxon>
        <taxon>Planctomycetia</taxon>
        <taxon>Gemmatales</taxon>
        <taxon>Gemmataceae</taxon>
        <taxon>Gemmata</taxon>
    </lineage>
</organism>
<evidence type="ECO:0000313" key="3">
    <source>
        <dbReference type="Proteomes" id="UP000676565"/>
    </source>
</evidence>
<evidence type="ECO:0008006" key="4">
    <source>
        <dbReference type="Google" id="ProtNLM"/>
    </source>
</evidence>
<evidence type="ECO:0000256" key="1">
    <source>
        <dbReference type="SAM" id="Phobius"/>
    </source>
</evidence>
<keyword evidence="1" id="KW-0472">Membrane</keyword>
<keyword evidence="1" id="KW-1133">Transmembrane helix</keyword>
<gene>
    <name evidence="2" type="ORF">J8F10_36090</name>
</gene>
<keyword evidence="1" id="KW-0812">Transmembrane</keyword>
<keyword evidence="3" id="KW-1185">Reference proteome</keyword>
<evidence type="ECO:0000313" key="2">
    <source>
        <dbReference type="EMBL" id="MBP3960677.1"/>
    </source>
</evidence>
<protein>
    <recommendedName>
        <fullName evidence="4">J domain-containing protein</fullName>
    </recommendedName>
</protein>
<name>A0ABS5C3V0_9BACT</name>